<dbReference type="Gene3D" id="1.10.1200.270">
    <property type="entry name" value="Methyltransferase, alpha-helical capping domain"/>
    <property type="match status" value="1"/>
</dbReference>
<keyword evidence="2" id="KW-0479">Metal-binding</keyword>
<evidence type="ECO:0000256" key="1">
    <source>
        <dbReference type="ARBA" id="ARBA00008908"/>
    </source>
</evidence>
<sequence length="369" mass="40717">MMMAVSEKQASPAAVVLRMNPSREGEMSYANNSSFQRAIASVTKKARQDMAAALYRSRGRPASMAIADLGCATGPNALLMVTDAVEAVLAECGEPPELLVFLNDLPGNDFNAVFSLLPKSPLAASGCCFVSACPGSFYGRVFPEASLDYAVSSCSLHFLSKAPDVLNRGRVYISEEHSSAAVLDAYRAQFQSDFSDFLRCRSPEMRPGGLVLLTFVARRTSRPTAHDCYLWDLLADALMDMAAAGLVDEEQVHAFNAPFYNPSPDDLLQVIRNEGSFAVRTMQLFEITRRSTTKDDEQVELSRRLAVETVSTIRAVLEPMMRMQFGLGAMDALFCRFRLLLEAYYRNKATQNKDDATNVFLALEKKHHN</sequence>
<keyword evidence="3" id="KW-0460">Magnesium</keyword>
<dbReference type="SUPFAM" id="SSF53335">
    <property type="entry name" value="S-adenosyl-L-methionine-dependent methyltransferases"/>
    <property type="match status" value="1"/>
</dbReference>
<reference evidence="4 5" key="1">
    <citation type="journal article" date="2019" name="Sci. Rep.">
        <title>A high-quality genome of Eragrostis curvula grass provides insights into Poaceae evolution and supports new strategies to enhance forage quality.</title>
        <authorList>
            <person name="Carballo J."/>
            <person name="Santos B.A.C.M."/>
            <person name="Zappacosta D."/>
            <person name="Garbus I."/>
            <person name="Selva J.P."/>
            <person name="Gallo C.A."/>
            <person name="Diaz A."/>
            <person name="Albertini E."/>
            <person name="Caccamo M."/>
            <person name="Echenique V."/>
        </authorList>
    </citation>
    <scope>NUCLEOTIDE SEQUENCE [LARGE SCALE GENOMIC DNA]</scope>
    <source>
        <strain evidence="5">cv. Victoria</strain>
        <tissue evidence="4">Leaf</tissue>
    </source>
</reference>
<dbReference type="Pfam" id="PF03492">
    <property type="entry name" value="Methyltransf_7"/>
    <property type="match status" value="1"/>
</dbReference>
<dbReference type="Gene3D" id="3.40.50.150">
    <property type="entry name" value="Vaccinia Virus protein VP39"/>
    <property type="match status" value="1"/>
</dbReference>
<comment type="similarity">
    <text evidence="1">Belongs to the methyltransferase superfamily. Type-7 methyltransferase family. SABATH subfamily.</text>
</comment>
<dbReference type="GO" id="GO:0008168">
    <property type="term" value="F:methyltransferase activity"/>
    <property type="evidence" value="ECO:0007669"/>
    <property type="project" value="InterPro"/>
</dbReference>
<evidence type="ECO:0000313" key="4">
    <source>
        <dbReference type="EMBL" id="TVU48974.1"/>
    </source>
</evidence>
<evidence type="ECO:0000256" key="3">
    <source>
        <dbReference type="ARBA" id="ARBA00022842"/>
    </source>
</evidence>
<organism evidence="4 5">
    <name type="scientific">Eragrostis curvula</name>
    <name type="common">weeping love grass</name>
    <dbReference type="NCBI Taxonomy" id="38414"/>
    <lineage>
        <taxon>Eukaryota</taxon>
        <taxon>Viridiplantae</taxon>
        <taxon>Streptophyta</taxon>
        <taxon>Embryophyta</taxon>
        <taxon>Tracheophyta</taxon>
        <taxon>Spermatophyta</taxon>
        <taxon>Magnoliopsida</taxon>
        <taxon>Liliopsida</taxon>
        <taxon>Poales</taxon>
        <taxon>Poaceae</taxon>
        <taxon>PACMAD clade</taxon>
        <taxon>Chloridoideae</taxon>
        <taxon>Eragrostideae</taxon>
        <taxon>Eragrostidinae</taxon>
        <taxon>Eragrostis</taxon>
    </lineage>
</organism>
<evidence type="ECO:0000256" key="2">
    <source>
        <dbReference type="ARBA" id="ARBA00022723"/>
    </source>
</evidence>
<dbReference type="EMBL" id="RWGY01000002">
    <property type="protein sequence ID" value="TVU48974.1"/>
    <property type="molecule type" value="Genomic_DNA"/>
</dbReference>
<dbReference type="OrthoDB" id="1523883at2759"/>
<dbReference type="InterPro" id="IPR005299">
    <property type="entry name" value="MeTrfase_7"/>
</dbReference>
<evidence type="ECO:0000313" key="5">
    <source>
        <dbReference type="Proteomes" id="UP000324897"/>
    </source>
</evidence>
<accession>A0A5J9WNW0</accession>
<dbReference type="AlphaFoldDB" id="A0A5J9WNW0"/>
<dbReference type="Gramene" id="TVU48974">
    <property type="protein sequence ID" value="TVU48974"/>
    <property type="gene ID" value="EJB05_00263"/>
</dbReference>
<name>A0A5J9WNW0_9POAL</name>
<dbReference type="GO" id="GO:0046872">
    <property type="term" value="F:metal ion binding"/>
    <property type="evidence" value="ECO:0007669"/>
    <property type="project" value="UniProtKB-KW"/>
</dbReference>
<comment type="caution">
    <text evidence="4">The sequence shown here is derived from an EMBL/GenBank/DDBJ whole genome shotgun (WGS) entry which is preliminary data.</text>
</comment>
<evidence type="ECO:0008006" key="6">
    <source>
        <dbReference type="Google" id="ProtNLM"/>
    </source>
</evidence>
<keyword evidence="5" id="KW-1185">Reference proteome</keyword>
<dbReference type="PANTHER" id="PTHR31009">
    <property type="entry name" value="S-ADENOSYL-L-METHIONINE:CARBOXYL METHYLTRANSFERASE FAMILY PROTEIN"/>
    <property type="match status" value="1"/>
</dbReference>
<proteinExistence type="inferred from homology"/>
<dbReference type="InterPro" id="IPR029063">
    <property type="entry name" value="SAM-dependent_MTases_sf"/>
</dbReference>
<protein>
    <recommendedName>
        <fullName evidence="6">Jasmonate O-methyltransferase</fullName>
    </recommendedName>
</protein>
<gene>
    <name evidence="4" type="ORF">EJB05_00263</name>
</gene>
<dbReference type="InterPro" id="IPR042086">
    <property type="entry name" value="MeTrfase_capping"/>
</dbReference>
<dbReference type="Proteomes" id="UP000324897">
    <property type="component" value="Chromosome 6"/>
</dbReference>
<feature type="non-terminal residue" evidence="4">
    <location>
        <position position="1"/>
    </location>
</feature>